<protein>
    <submittedName>
        <fullName evidence="3">Nicotinamide-nucleotide amidase</fullName>
    </submittedName>
</protein>
<accession>A0A542Y514</accession>
<comment type="caution">
    <text evidence="3">The sequence shown here is derived from an EMBL/GenBank/DDBJ whole genome shotgun (WGS) entry which is preliminary data.</text>
</comment>
<dbReference type="SUPFAM" id="SSF142433">
    <property type="entry name" value="CinA-like"/>
    <property type="match status" value="1"/>
</dbReference>
<keyword evidence="4" id="KW-1185">Reference proteome</keyword>
<dbReference type="Pfam" id="PF02464">
    <property type="entry name" value="CinA"/>
    <property type="match status" value="1"/>
</dbReference>
<feature type="region of interest" description="Disordered" evidence="1">
    <location>
        <begin position="1"/>
        <end position="21"/>
    </location>
</feature>
<dbReference type="InterPro" id="IPR036653">
    <property type="entry name" value="CinA-like_C"/>
</dbReference>
<feature type="domain" description="CinA C-terminal" evidence="2">
    <location>
        <begin position="42"/>
        <end position="199"/>
    </location>
</feature>
<evidence type="ECO:0000313" key="3">
    <source>
        <dbReference type="EMBL" id="TQL43153.1"/>
    </source>
</evidence>
<evidence type="ECO:0000259" key="2">
    <source>
        <dbReference type="Pfam" id="PF02464"/>
    </source>
</evidence>
<evidence type="ECO:0000256" key="1">
    <source>
        <dbReference type="SAM" id="MobiDB-lite"/>
    </source>
</evidence>
<dbReference type="Gene3D" id="3.90.950.20">
    <property type="entry name" value="CinA-like"/>
    <property type="match status" value="1"/>
</dbReference>
<organism evidence="3 4">
    <name type="scientific">Leucobacter komagatae</name>
    <dbReference type="NCBI Taxonomy" id="55969"/>
    <lineage>
        <taxon>Bacteria</taxon>
        <taxon>Bacillati</taxon>
        <taxon>Actinomycetota</taxon>
        <taxon>Actinomycetes</taxon>
        <taxon>Micrococcales</taxon>
        <taxon>Microbacteriaceae</taxon>
        <taxon>Leucobacter</taxon>
    </lineage>
</organism>
<sequence>MPEATPSGEQGPGSADAGTAVGDLAGSASLAGGGDLGGSGDLAAEVVRFASRLGVRIATAESLTGGMLAAAIVDVPGASQAFSGGVVAYDTALKASVLGVDGGLLAERGPVDPRVAEQMARGVRDACAVTGPADIGISTTGVAGPLPDPQTGQAAGTVWVGVSSAAGERAVSLGLSSAETREAVRRETVRAALEVLLAELGNIDPAHSQDS</sequence>
<proteinExistence type="predicted"/>
<dbReference type="AlphaFoldDB" id="A0A542Y514"/>
<dbReference type="NCBIfam" id="TIGR00199">
    <property type="entry name" value="PncC_domain"/>
    <property type="match status" value="1"/>
</dbReference>
<name>A0A542Y514_9MICO</name>
<dbReference type="EMBL" id="VFON01000001">
    <property type="protein sequence ID" value="TQL43153.1"/>
    <property type="molecule type" value="Genomic_DNA"/>
</dbReference>
<dbReference type="InterPro" id="IPR008136">
    <property type="entry name" value="CinA_C"/>
</dbReference>
<gene>
    <name evidence="3" type="ORF">FB468_1168</name>
</gene>
<dbReference type="RefSeq" id="WP_141886510.1">
    <property type="nucleotide sequence ID" value="NZ_BAAAUY010000012.1"/>
</dbReference>
<reference evidence="3 4" key="1">
    <citation type="submission" date="2019-06" db="EMBL/GenBank/DDBJ databases">
        <title>Sequencing the genomes of 1000 actinobacteria strains.</title>
        <authorList>
            <person name="Klenk H.-P."/>
        </authorList>
    </citation>
    <scope>NUCLEOTIDE SEQUENCE [LARGE SCALE GENOMIC DNA]</scope>
    <source>
        <strain evidence="3 4">DSM 8803</strain>
    </source>
</reference>
<dbReference type="OrthoDB" id="1253990at2"/>
<evidence type="ECO:0000313" key="4">
    <source>
        <dbReference type="Proteomes" id="UP000319094"/>
    </source>
</evidence>
<dbReference type="Proteomes" id="UP000319094">
    <property type="component" value="Unassembled WGS sequence"/>
</dbReference>